<sequence length="268" mass="30755">MAFPFNHNTSNVTHTHHHNRRDEEEQQHYPPPAHNPNNNFSPFNQPPPPHQPPFYPPPPQPQPPYHNQQPETQVFHTGHVSNQNHFNHSSPQPDIHSFNPNYGAAYPPAPPSVPDHSSTPFPKSTVHHVSHETIHQPHFPSNVHHVNHEVQHWYKDEKWSTRVKDKEGYPAFALVNKATGEAIKHSIAATHPVRLARYNPDYLDQSVLWTESKDQGSGYRAVRMVNNILLNMDAFHGDKNSGGVHDGTTVVLWDWNKGDNQQWKISRY</sequence>
<accession>A0ACB0LUN2</accession>
<organism evidence="1 2">
    <name type="scientific">Trifolium pratense</name>
    <name type="common">Red clover</name>
    <dbReference type="NCBI Taxonomy" id="57577"/>
    <lineage>
        <taxon>Eukaryota</taxon>
        <taxon>Viridiplantae</taxon>
        <taxon>Streptophyta</taxon>
        <taxon>Embryophyta</taxon>
        <taxon>Tracheophyta</taxon>
        <taxon>Spermatophyta</taxon>
        <taxon>Magnoliopsida</taxon>
        <taxon>eudicotyledons</taxon>
        <taxon>Gunneridae</taxon>
        <taxon>Pentapetalae</taxon>
        <taxon>rosids</taxon>
        <taxon>fabids</taxon>
        <taxon>Fabales</taxon>
        <taxon>Fabaceae</taxon>
        <taxon>Papilionoideae</taxon>
        <taxon>50 kb inversion clade</taxon>
        <taxon>NPAAA clade</taxon>
        <taxon>Hologalegina</taxon>
        <taxon>IRL clade</taxon>
        <taxon>Trifolieae</taxon>
        <taxon>Trifolium</taxon>
    </lineage>
</organism>
<keyword evidence="2" id="KW-1185">Reference proteome</keyword>
<gene>
    <name evidence="1" type="ORF">MILVUS5_LOCUS35832</name>
</gene>
<comment type="caution">
    <text evidence="1">The sequence shown here is derived from an EMBL/GenBank/DDBJ whole genome shotgun (WGS) entry which is preliminary data.</text>
</comment>
<protein>
    <submittedName>
        <fullName evidence="1">Uncharacterized protein</fullName>
    </submittedName>
</protein>
<evidence type="ECO:0000313" key="2">
    <source>
        <dbReference type="Proteomes" id="UP001177021"/>
    </source>
</evidence>
<reference evidence="1" key="1">
    <citation type="submission" date="2023-10" db="EMBL/GenBank/DDBJ databases">
        <authorList>
            <person name="Rodriguez Cubillos JULIANA M."/>
            <person name="De Vega J."/>
        </authorList>
    </citation>
    <scope>NUCLEOTIDE SEQUENCE</scope>
</reference>
<dbReference type="Proteomes" id="UP001177021">
    <property type="component" value="Unassembled WGS sequence"/>
</dbReference>
<proteinExistence type="predicted"/>
<dbReference type="EMBL" id="CASHSV030000615">
    <property type="protein sequence ID" value="CAJ2672151.1"/>
    <property type="molecule type" value="Genomic_DNA"/>
</dbReference>
<name>A0ACB0LUN2_TRIPR</name>
<evidence type="ECO:0000313" key="1">
    <source>
        <dbReference type="EMBL" id="CAJ2672151.1"/>
    </source>
</evidence>